<protein>
    <submittedName>
        <fullName evidence="1">Uncharacterized protein</fullName>
    </submittedName>
</protein>
<organism evidence="1 2">
    <name type="scientific">Trichophyton tonsurans (strain CBS 112818)</name>
    <name type="common">Scalp ringworm fungus</name>
    <dbReference type="NCBI Taxonomy" id="647933"/>
    <lineage>
        <taxon>Eukaryota</taxon>
        <taxon>Fungi</taxon>
        <taxon>Dikarya</taxon>
        <taxon>Ascomycota</taxon>
        <taxon>Pezizomycotina</taxon>
        <taxon>Eurotiomycetes</taxon>
        <taxon>Eurotiomycetidae</taxon>
        <taxon>Onygenales</taxon>
        <taxon>Arthrodermataceae</taxon>
        <taxon>Trichophyton</taxon>
    </lineage>
</organism>
<keyword evidence="2" id="KW-1185">Reference proteome</keyword>
<gene>
    <name evidence="1" type="ORF">TESG_04792</name>
</gene>
<accession>F2S1D2</accession>
<evidence type="ECO:0000313" key="1">
    <source>
        <dbReference type="EMBL" id="EGD97381.1"/>
    </source>
</evidence>
<dbReference type="AlphaFoldDB" id="F2S1D2"/>
<proteinExistence type="predicted"/>
<dbReference type="HOGENOM" id="CLU_1344108_0_0_1"/>
<name>F2S1D2_TRIT1</name>
<dbReference type="Proteomes" id="UP000009172">
    <property type="component" value="Unassembled WGS sequence"/>
</dbReference>
<evidence type="ECO:0000313" key="2">
    <source>
        <dbReference type="Proteomes" id="UP000009172"/>
    </source>
</evidence>
<reference evidence="2" key="1">
    <citation type="journal article" date="2012" name="MBio">
        <title>Comparative genome analysis of Trichophyton rubrum and related dermatophytes reveals candidate genes involved in infection.</title>
        <authorList>
            <person name="Martinez D.A."/>
            <person name="Oliver B.G."/>
            <person name="Graeser Y."/>
            <person name="Goldberg J.M."/>
            <person name="Li W."/>
            <person name="Martinez-Rossi N.M."/>
            <person name="Monod M."/>
            <person name="Shelest E."/>
            <person name="Barton R.C."/>
            <person name="Birch E."/>
            <person name="Brakhage A.A."/>
            <person name="Chen Z."/>
            <person name="Gurr S.J."/>
            <person name="Heiman D."/>
            <person name="Heitman J."/>
            <person name="Kosti I."/>
            <person name="Rossi A."/>
            <person name="Saif S."/>
            <person name="Samalova M."/>
            <person name="Saunders C.W."/>
            <person name="Shea T."/>
            <person name="Summerbell R.C."/>
            <person name="Xu J."/>
            <person name="Young S."/>
            <person name="Zeng Q."/>
            <person name="Birren B.W."/>
            <person name="Cuomo C.A."/>
            <person name="White T.C."/>
        </authorList>
    </citation>
    <scope>NUCLEOTIDE SEQUENCE [LARGE SCALE GENOMIC DNA]</scope>
    <source>
        <strain evidence="2">CBS 112818</strain>
    </source>
</reference>
<dbReference type="EMBL" id="GG698501">
    <property type="protein sequence ID" value="EGD97381.1"/>
    <property type="molecule type" value="Genomic_DNA"/>
</dbReference>
<sequence length="204" mass="22621">MFQKLTKLTGGAWEQNPIRYVAEEDAIAIVRRVGIVEGHVSGFKMSPPVNLKASLPWLDACVYSYCTKSDIPGHVSFSVAISDCLVADYVRLYSRVYACYSISEKSNPRFPYLGQLIEASGIIPKGPNTKSPYEGGILPFSLCRPQISLGPSGIIVKKTILEISSASTTNLRPKSLDRQSVLYVRQLWQNFQSLLQVAKPDFNM</sequence>